<dbReference type="AlphaFoldDB" id="A0AAE0BWZ3"/>
<reference evidence="1 2" key="1">
    <citation type="journal article" date="2015" name="Genome Biol. Evol.">
        <title>Comparative Genomics of a Bacterivorous Green Alga Reveals Evolutionary Causalities and Consequences of Phago-Mixotrophic Mode of Nutrition.</title>
        <authorList>
            <person name="Burns J.A."/>
            <person name="Paasch A."/>
            <person name="Narechania A."/>
            <person name="Kim E."/>
        </authorList>
    </citation>
    <scope>NUCLEOTIDE SEQUENCE [LARGE SCALE GENOMIC DNA]</scope>
    <source>
        <strain evidence="1 2">PLY_AMNH</strain>
    </source>
</reference>
<evidence type="ECO:0000313" key="1">
    <source>
        <dbReference type="EMBL" id="KAK3244333.1"/>
    </source>
</evidence>
<dbReference type="Proteomes" id="UP001190700">
    <property type="component" value="Unassembled WGS sequence"/>
</dbReference>
<name>A0AAE0BWZ3_9CHLO</name>
<comment type="caution">
    <text evidence="1">The sequence shown here is derived from an EMBL/GenBank/DDBJ whole genome shotgun (WGS) entry which is preliminary data.</text>
</comment>
<dbReference type="EMBL" id="LGRX02031972">
    <property type="protein sequence ID" value="KAK3244333.1"/>
    <property type="molecule type" value="Genomic_DNA"/>
</dbReference>
<organism evidence="1 2">
    <name type="scientific">Cymbomonas tetramitiformis</name>
    <dbReference type="NCBI Taxonomy" id="36881"/>
    <lineage>
        <taxon>Eukaryota</taxon>
        <taxon>Viridiplantae</taxon>
        <taxon>Chlorophyta</taxon>
        <taxon>Pyramimonadophyceae</taxon>
        <taxon>Pyramimonadales</taxon>
        <taxon>Pyramimonadaceae</taxon>
        <taxon>Cymbomonas</taxon>
    </lineage>
</organism>
<sequence>MAVGGCTCPRPRTRPVVATVGERAGEAKVAVGAVEMVARGEAGRGEGGGGEGGGEGLVVVLGHAILPPLIIRDGRQRR</sequence>
<gene>
    <name evidence="1" type="ORF">CYMTET_46062</name>
</gene>
<proteinExistence type="predicted"/>
<keyword evidence="2" id="KW-1185">Reference proteome</keyword>
<protein>
    <submittedName>
        <fullName evidence="1">Uncharacterized protein</fullName>
    </submittedName>
</protein>
<accession>A0AAE0BWZ3</accession>
<evidence type="ECO:0000313" key="2">
    <source>
        <dbReference type="Proteomes" id="UP001190700"/>
    </source>
</evidence>